<evidence type="ECO:0000256" key="1">
    <source>
        <dbReference type="SAM" id="Phobius"/>
    </source>
</evidence>
<keyword evidence="1" id="KW-0472">Membrane</keyword>
<organism evidence="2 3">
    <name type="scientific">Trinickia soli</name>
    <dbReference type="NCBI Taxonomy" id="380675"/>
    <lineage>
        <taxon>Bacteria</taxon>
        <taxon>Pseudomonadati</taxon>
        <taxon>Pseudomonadota</taxon>
        <taxon>Betaproteobacteria</taxon>
        <taxon>Burkholderiales</taxon>
        <taxon>Burkholderiaceae</taxon>
        <taxon>Trinickia</taxon>
    </lineage>
</organism>
<protein>
    <submittedName>
        <fullName evidence="2">Uncharacterized protein</fullName>
    </submittedName>
</protein>
<comment type="caution">
    <text evidence="2">The sequence shown here is derived from an EMBL/GenBank/DDBJ whole genome shotgun (WGS) entry which is preliminary data.</text>
</comment>
<keyword evidence="1" id="KW-1133">Transmembrane helix</keyword>
<evidence type="ECO:0000313" key="3">
    <source>
        <dbReference type="Proteomes" id="UP000235347"/>
    </source>
</evidence>
<keyword evidence="3" id="KW-1185">Reference proteome</keyword>
<dbReference type="RefSeq" id="WP_102611256.1">
    <property type="nucleotide sequence ID" value="NZ_CADIKD010000012.1"/>
</dbReference>
<keyword evidence="1" id="KW-0812">Transmembrane</keyword>
<proteinExistence type="predicted"/>
<feature type="transmembrane region" description="Helical" evidence="1">
    <location>
        <begin position="34"/>
        <end position="52"/>
    </location>
</feature>
<sequence>MIERGQLSATACNVDSASSFSQDRRSVGKFRGRSAGTLLSGGFGIALFFGGLRRHESDPMTNLVGFEARDIGISNQYAHDPQRTG</sequence>
<accession>A0A2N7VW52</accession>
<gene>
    <name evidence="2" type="ORF">C0Z19_18325</name>
</gene>
<reference evidence="2 3" key="1">
    <citation type="submission" date="2018-01" db="EMBL/GenBank/DDBJ databases">
        <title>Whole genome analyses suggest that Burkholderia sensu lato contains two further novel genera in the rhizoxinica-symbiotica group Mycetohabitans gen. nov., and Trinickia gen. nov.: implications for the evolution of diazotrophy and nodulation in the Burkholderiaceae.</title>
        <authorList>
            <person name="Estrada-de los Santos P."/>
            <person name="Palmer M."/>
            <person name="Chavez-Ramirez B."/>
            <person name="Beukes C."/>
            <person name="Steenkamp E.T."/>
            <person name="Hirsch A.M."/>
            <person name="Manyaka P."/>
            <person name="Maluk M."/>
            <person name="Lafos M."/>
            <person name="Crook M."/>
            <person name="Gross E."/>
            <person name="Simon M.F."/>
            <person name="Bueno dos Reis Junior F."/>
            <person name="Poole P.S."/>
            <person name="Venter S.N."/>
            <person name="James E.K."/>
        </authorList>
    </citation>
    <scope>NUCLEOTIDE SEQUENCE [LARGE SCALE GENOMIC DNA]</scope>
    <source>
        <strain evidence="2 3">GP25-8</strain>
    </source>
</reference>
<name>A0A2N7VW52_9BURK</name>
<dbReference type="AlphaFoldDB" id="A0A2N7VW52"/>
<evidence type="ECO:0000313" key="2">
    <source>
        <dbReference type="EMBL" id="PMS21389.1"/>
    </source>
</evidence>
<dbReference type="EMBL" id="PNYB01000016">
    <property type="protein sequence ID" value="PMS21389.1"/>
    <property type="molecule type" value="Genomic_DNA"/>
</dbReference>
<dbReference type="Proteomes" id="UP000235347">
    <property type="component" value="Unassembled WGS sequence"/>
</dbReference>